<dbReference type="InterPro" id="IPR000719">
    <property type="entry name" value="Prot_kinase_dom"/>
</dbReference>
<gene>
    <name evidence="2" type="ORF">M408DRAFT_329695</name>
</gene>
<dbReference type="PANTHER" id="PTHR44329">
    <property type="entry name" value="SERINE/THREONINE-PROTEIN KINASE TNNI3K-RELATED"/>
    <property type="match status" value="1"/>
</dbReference>
<name>A0A0C2XG38_SERVB</name>
<feature type="domain" description="Protein kinase" evidence="1">
    <location>
        <begin position="201"/>
        <end position="496"/>
    </location>
</feature>
<dbReference type="PROSITE" id="PS50011">
    <property type="entry name" value="PROTEIN_KINASE_DOM"/>
    <property type="match status" value="1"/>
</dbReference>
<dbReference type="Pfam" id="PF00069">
    <property type="entry name" value="Pkinase"/>
    <property type="match status" value="1"/>
</dbReference>
<dbReference type="Proteomes" id="UP000054097">
    <property type="component" value="Unassembled WGS sequence"/>
</dbReference>
<organism evidence="2 3">
    <name type="scientific">Serendipita vermifera MAFF 305830</name>
    <dbReference type="NCBI Taxonomy" id="933852"/>
    <lineage>
        <taxon>Eukaryota</taxon>
        <taxon>Fungi</taxon>
        <taxon>Dikarya</taxon>
        <taxon>Basidiomycota</taxon>
        <taxon>Agaricomycotina</taxon>
        <taxon>Agaricomycetes</taxon>
        <taxon>Sebacinales</taxon>
        <taxon>Serendipitaceae</taxon>
        <taxon>Serendipita</taxon>
    </lineage>
</organism>
<dbReference type="InterPro" id="IPR051681">
    <property type="entry name" value="Ser/Thr_Kinases-Pseudokinases"/>
</dbReference>
<dbReference type="PANTHER" id="PTHR44329:SF261">
    <property type="entry name" value="ZINC FINGER CONTAINING PROTEIN KINASE-RELATED"/>
    <property type="match status" value="1"/>
</dbReference>
<protein>
    <recommendedName>
        <fullName evidence="1">Protein kinase domain-containing protein</fullName>
    </recommendedName>
</protein>
<keyword evidence="3" id="KW-1185">Reference proteome</keyword>
<reference evidence="3" key="2">
    <citation type="submission" date="2015-01" db="EMBL/GenBank/DDBJ databases">
        <title>Evolutionary Origins and Diversification of the Mycorrhizal Mutualists.</title>
        <authorList>
            <consortium name="DOE Joint Genome Institute"/>
            <consortium name="Mycorrhizal Genomics Consortium"/>
            <person name="Kohler A."/>
            <person name="Kuo A."/>
            <person name="Nagy L.G."/>
            <person name="Floudas D."/>
            <person name="Copeland A."/>
            <person name="Barry K.W."/>
            <person name="Cichocki N."/>
            <person name="Veneault-Fourrey C."/>
            <person name="LaButti K."/>
            <person name="Lindquist E.A."/>
            <person name="Lipzen A."/>
            <person name="Lundell T."/>
            <person name="Morin E."/>
            <person name="Murat C."/>
            <person name="Riley R."/>
            <person name="Ohm R."/>
            <person name="Sun H."/>
            <person name="Tunlid A."/>
            <person name="Henrissat B."/>
            <person name="Grigoriev I.V."/>
            <person name="Hibbett D.S."/>
            <person name="Martin F."/>
        </authorList>
    </citation>
    <scope>NUCLEOTIDE SEQUENCE [LARGE SCALE GENOMIC DNA]</scope>
    <source>
        <strain evidence="3">MAFF 305830</strain>
    </source>
</reference>
<dbReference type="GO" id="GO:0004674">
    <property type="term" value="F:protein serine/threonine kinase activity"/>
    <property type="evidence" value="ECO:0007669"/>
    <property type="project" value="TreeGrafter"/>
</dbReference>
<dbReference type="Gene3D" id="1.10.510.10">
    <property type="entry name" value="Transferase(Phosphotransferase) domain 1"/>
    <property type="match status" value="1"/>
</dbReference>
<dbReference type="OrthoDB" id="4062651at2759"/>
<reference evidence="2 3" key="1">
    <citation type="submission" date="2014-04" db="EMBL/GenBank/DDBJ databases">
        <authorList>
            <consortium name="DOE Joint Genome Institute"/>
            <person name="Kuo A."/>
            <person name="Zuccaro A."/>
            <person name="Kohler A."/>
            <person name="Nagy L.G."/>
            <person name="Floudas D."/>
            <person name="Copeland A."/>
            <person name="Barry K.W."/>
            <person name="Cichocki N."/>
            <person name="Veneault-Fourrey C."/>
            <person name="LaButti K."/>
            <person name="Lindquist E.A."/>
            <person name="Lipzen A."/>
            <person name="Lundell T."/>
            <person name="Morin E."/>
            <person name="Murat C."/>
            <person name="Sun H."/>
            <person name="Tunlid A."/>
            <person name="Henrissat B."/>
            <person name="Grigoriev I.V."/>
            <person name="Hibbett D.S."/>
            <person name="Martin F."/>
            <person name="Nordberg H.P."/>
            <person name="Cantor M.N."/>
            <person name="Hua S.X."/>
        </authorList>
    </citation>
    <scope>NUCLEOTIDE SEQUENCE [LARGE SCALE GENOMIC DNA]</scope>
    <source>
        <strain evidence="2 3">MAFF 305830</strain>
    </source>
</reference>
<dbReference type="InterPro" id="IPR011009">
    <property type="entry name" value="Kinase-like_dom_sf"/>
</dbReference>
<evidence type="ECO:0000313" key="2">
    <source>
        <dbReference type="EMBL" id="KIM28042.1"/>
    </source>
</evidence>
<evidence type="ECO:0000313" key="3">
    <source>
        <dbReference type="Proteomes" id="UP000054097"/>
    </source>
</evidence>
<sequence>MPDPLQALPSEIWTQCLELALYGRAAGPLELMMVSRAWDTFILESSLLWRYIYIRNEEDEMARIQVFLKLSGRCPLEVDITTVLPEVDALHLLEPHLARIQTVSIRPSIPHPITVSYSEQWRRTVAYILSQFSPNLQPMDVVDALCTGGFFRDIHPWQYHVSALRLKMAYLETKNCQDTSNGHATRSQLPKHFRVWEEHIAKTIKTFQTDALDLTNQVITRDKRYTIKENNITVLQGLLNGKLVAVKIFKASPTQDPDLYLYCKRLALTERHVWATLKHKNISEFLGYSNEFCDFSATVSTWYQHGTASEYLNHRQILIDERLRLAQDIGEGLQYLHQLKVIHGDVNLSNVLIDDMGVGRLCDFTLSSLIGWPGAEEIAAVPREIFQDTVTSESDATPEGRRHDVSFDDDIYFLGSTILEVIERIQPFQRLKGSDVYVPQRTVVIGAPPALRSETTNAMKHLTGQFWDLLEACWEETPSRLVIGTVVERLDSMAYNLSFTS</sequence>
<dbReference type="GO" id="GO:0005524">
    <property type="term" value="F:ATP binding"/>
    <property type="evidence" value="ECO:0007669"/>
    <property type="project" value="InterPro"/>
</dbReference>
<dbReference type="AlphaFoldDB" id="A0A0C2XG38"/>
<proteinExistence type="predicted"/>
<dbReference type="SUPFAM" id="SSF56112">
    <property type="entry name" value="Protein kinase-like (PK-like)"/>
    <property type="match status" value="1"/>
</dbReference>
<evidence type="ECO:0000259" key="1">
    <source>
        <dbReference type="PROSITE" id="PS50011"/>
    </source>
</evidence>
<dbReference type="HOGENOM" id="CLU_550002_0_0_1"/>
<dbReference type="EMBL" id="KN824295">
    <property type="protein sequence ID" value="KIM28042.1"/>
    <property type="molecule type" value="Genomic_DNA"/>
</dbReference>
<accession>A0A0C2XG38</accession>